<keyword evidence="8" id="KW-1185">Reference proteome</keyword>
<evidence type="ECO:0000259" key="6">
    <source>
        <dbReference type="Pfam" id="PF04055"/>
    </source>
</evidence>
<feature type="domain" description="Radical SAM core" evidence="6">
    <location>
        <begin position="31"/>
        <end position="147"/>
    </location>
</feature>
<keyword evidence="3" id="KW-0408">Iron</keyword>
<feature type="region of interest" description="Disordered" evidence="5">
    <location>
        <begin position="357"/>
        <end position="377"/>
    </location>
</feature>
<proteinExistence type="predicted"/>
<dbReference type="Pfam" id="PF04055">
    <property type="entry name" value="Radical_SAM"/>
    <property type="match status" value="1"/>
</dbReference>
<dbReference type="InterPro" id="IPR013785">
    <property type="entry name" value="Aldolase_TIM"/>
</dbReference>
<reference evidence="8" key="1">
    <citation type="submission" date="2023-07" db="EMBL/GenBank/DDBJ databases">
        <title>Whole genome shotgun sequence of Streptomyces cacaoi subsp. asoensis NBRC 13813.</title>
        <authorList>
            <person name="Komaki H."/>
            <person name="Tamura T."/>
        </authorList>
    </citation>
    <scope>NUCLEOTIDE SEQUENCE [LARGE SCALE GENOMIC DNA]</scope>
    <source>
        <strain evidence="8">NBRC 13813</strain>
    </source>
</reference>
<dbReference type="SUPFAM" id="SSF102114">
    <property type="entry name" value="Radical SAM enzymes"/>
    <property type="match status" value="1"/>
</dbReference>
<dbReference type="Proteomes" id="UP000649259">
    <property type="component" value="Unassembled WGS sequence"/>
</dbReference>
<name>A0ABQ3RX56_9ACTN</name>
<keyword evidence="4" id="KW-0411">Iron-sulfur</keyword>
<keyword evidence="2" id="KW-0479">Metal-binding</keyword>
<comment type="caution">
    <text evidence="7">The sequence shown here is derived from an EMBL/GenBank/DDBJ whole genome shotgun (WGS) entry which is preliminary data.</text>
</comment>
<dbReference type="InterPro" id="IPR007197">
    <property type="entry name" value="rSAM"/>
</dbReference>
<dbReference type="EMBL" id="BNEB01000002">
    <property type="protein sequence ID" value="GHI60423.1"/>
    <property type="molecule type" value="Genomic_DNA"/>
</dbReference>
<dbReference type="InterPro" id="IPR050377">
    <property type="entry name" value="Radical_SAM_PqqE_MftC-like"/>
</dbReference>
<evidence type="ECO:0000256" key="3">
    <source>
        <dbReference type="ARBA" id="ARBA00023004"/>
    </source>
</evidence>
<dbReference type="GeneID" id="91469975"/>
<evidence type="ECO:0000256" key="2">
    <source>
        <dbReference type="ARBA" id="ARBA00022723"/>
    </source>
</evidence>
<dbReference type="CDD" id="cd01335">
    <property type="entry name" value="Radical_SAM"/>
    <property type="match status" value="1"/>
</dbReference>
<evidence type="ECO:0000313" key="7">
    <source>
        <dbReference type="EMBL" id="GHI60423.1"/>
    </source>
</evidence>
<dbReference type="Gene3D" id="3.20.20.70">
    <property type="entry name" value="Aldolase class I"/>
    <property type="match status" value="1"/>
</dbReference>
<evidence type="ECO:0000256" key="1">
    <source>
        <dbReference type="ARBA" id="ARBA00022691"/>
    </source>
</evidence>
<evidence type="ECO:0000313" key="8">
    <source>
        <dbReference type="Proteomes" id="UP000649259"/>
    </source>
</evidence>
<dbReference type="InterPro" id="IPR058240">
    <property type="entry name" value="rSAM_sf"/>
</dbReference>
<sequence>MPDHGLTEKGAAMRLAELMALRQRIAAGVLVSLTERCPLSCAHCSTAATRLGRDLDEAALLGFLRTFTSADRPDVLMLTGGEPLLRPGLVIEAATAARSRGTRTAVLSGAFFADGGPLPSTVREVARAVDHFSLSLDAFHERYVPRRNVFDVLDALLGTGVHVSLHLLADGPADPYPDEVGAQVRRRFGTDVPMLVGQVRPVGRGGTLRPRPRPPAGPDPWAAAPCDMAAWPVVTTDGAVTACCNQDVADRRVRPGHLGLGDIRTTTWQTVRERARARPMLRMIRTVGPVHIATRAGLPADGYCATCHRLDGSDAAREWTDRAGTGPAGELLQSAAVHRGEAGGPAALVARHGPARHAHLVDPGQGPAVRPRQEHTP</sequence>
<protein>
    <recommendedName>
        <fullName evidence="6">Radical SAM core domain-containing protein</fullName>
    </recommendedName>
</protein>
<evidence type="ECO:0000256" key="5">
    <source>
        <dbReference type="SAM" id="MobiDB-lite"/>
    </source>
</evidence>
<dbReference type="SFLD" id="SFLDS00029">
    <property type="entry name" value="Radical_SAM"/>
    <property type="match status" value="1"/>
</dbReference>
<evidence type="ECO:0000256" key="4">
    <source>
        <dbReference type="ARBA" id="ARBA00023014"/>
    </source>
</evidence>
<feature type="region of interest" description="Disordered" evidence="5">
    <location>
        <begin position="200"/>
        <end position="220"/>
    </location>
</feature>
<dbReference type="PANTHER" id="PTHR11228">
    <property type="entry name" value="RADICAL SAM DOMAIN PROTEIN"/>
    <property type="match status" value="1"/>
</dbReference>
<dbReference type="RefSeq" id="WP_307822217.1">
    <property type="nucleotide sequence ID" value="NZ_BMSI01000002.1"/>
</dbReference>
<keyword evidence="1" id="KW-0949">S-adenosyl-L-methionine</keyword>
<accession>A0ABQ3RX56</accession>
<organism evidence="7 8">
    <name type="scientific">Streptomyces asoensis</name>
    <dbReference type="NCBI Taxonomy" id="249586"/>
    <lineage>
        <taxon>Bacteria</taxon>
        <taxon>Bacillati</taxon>
        <taxon>Actinomycetota</taxon>
        <taxon>Actinomycetes</taxon>
        <taxon>Kitasatosporales</taxon>
        <taxon>Streptomycetaceae</taxon>
        <taxon>Streptomyces</taxon>
    </lineage>
</organism>
<dbReference type="PANTHER" id="PTHR11228:SF35">
    <property type="entry name" value="MOLYBDENUM COFACTOR BIOSYNTHESIS PROTEIN A-RELATED"/>
    <property type="match status" value="1"/>
</dbReference>
<gene>
    <name evidence="7" type="ORF">Saso_20730</name>
</gene>